<keyword evidence="2" id="KW-1185">Reference proteome</keyword>
<reference evidence="1 2" key="1">
    <citation type="submission" date="2024-03" db="EMBL/GenBank/DDBJ databases">
        <title>Draft genome sequence of Pseudonocardia nematodicida JCM 31783.</title>
        <authorList>
            <person name="Butdee W."/>
            <person name="Duangmal K."/>
        </authorList>
    </citation>
    <scope>NUCLEOTIDE SEQUENCE [LARGE SCALE GENOMIC DNA]</scope>
    <source>
        <strain evidence="1 2">JCM 31783</strain>
    </source>
</reference>
<evidence type="ECO:0000313" key="1">
    <source>
        <dbReference type="EMBL" id="MEQ3554509.1"/>
    </source>
</evidence>
<sequence>MDIVVPGRRAATWLLAAVVAAQVTVPAIGLITTDPPRKHVLFTGEEPVGRAAGGRHRALAVRSRPGS</sequence>
<organism evidence="1 2">
    <name type="scientific">Pseudonocardia nematodicida</name>
    <dbReference type="NCBI Taxonomy" id="1206997"/>
    <lineage>
        <taxon>Bacteria</taxon>
        <taxon>Bacillati</taxon>
        <taxon>Actinomycetota</taxon>
        <taxon>Actinomycetes</taxon>
        <taxon>Pseudonocardiales</taxon>
        <taxon>Pseudonocardiaceae</taxon>
        <taxon>Pseudonocardia</taxon>
    </lineage>
</organism>
<proteinExistence type="predicted"/>
<comment type="caution">
    <text evidence="1">The sequence shown here is derived from an EMBL/GenBank/DDBJ whole genome shotgun (WGS) entry which is preliminary data.</text>
</comment>
<accession>A0ABV1KKN2</accession>
<dbReference type="EMBL" id="JBEDNQ010000015">
    <property type="protein sequence ID" value="MEQ3554509.1"/>
    <property type="molecule type" value="Genomic_DNA"/>
</dbReference>
<evidence type="ECO:0000313" key="2">
    <source>
        <dbReference type="Proteomes" id="UP001494902"/>
    </source>
</evidence>
<gene>
    <name evidence="1" type="ORF">WIS52_28920</name>
</gene>
<name>A0ABV1KKN2_9PSEU</name>
<dbReference type="RefSeq" id="WP_349301583.1">
    <property type="nucleotide sequence ID" value="NZ_JBEDNQ010000015.1"/>
</dbReference>
<protein>
    <submittedName>
        <fullName evidence="1">Uncharacterized protein</fullName>
    </submittedName>
</protein>
<dbReference type="Proteomes" id="UP001494902">
    <property type="component" value="Unassembled WGS sequence"/>
</dbReference>